<dbReference type="InterPro" id="IPR053181">
    <property type="entry name" value="EcdB-like_regulator"/>
</dbReference>
<gene>
    <name evidence="4" type="ORF">EJ05DRAFT_501897</name>
</gene>
<keyword evidence="1" id="KW-0539">Nucleus</keyword>
<dbReference type="Gene3D" id="4.10.240.10">
    <property type="entry name" value="Zn(2)-C6 fungal-type DNA-binding domain"/>
    <property type="match status" value="1"/>
</dbReference>
<dbReference type="PROSITE" id="PS50048">
    <property type="entry name" value="ZN2_CY6_FUNGAL_2"/>
    <property type="match status" value="1"/>
</dbReference>
<dbReference type="PROSITE" id="PS00463">
    <property type="entry name" value="ZN2_CY6_FUNGAL_1"/>
    <property type="match status" value="1"/>
</dbReference>
<feature type="region of interest" description="Disordered" evidence="2">
    <location>
        <begin position="519"/>
        <end position="544"/>
    </location>
</feature>
<feature type="compositionally biased region" description="Polar residues" evidence="2">
    <location>
        <begin position="463"/>
        <end position="483"/>
    </location>
</feature>
<feature type="region of interest" description="Disordered" evidence="2">
    <location>
        <begin position="1"/>
        <end position="42"/>
    </location>
</feature>
<dbReference type="RefSeq" id="XP_033598844.1">
    <property type="nucleotide sequence ID" value="XM_033747173.1"/>
</dbReference>
<dbReference type="InterPro" id="IPR036864">
    <property type="entry name" value="Zn2-C6_fun-type_DNA-bd_sf"/>
</dbReference>
<dbReference type="Pfam" id="PF00172">
    <property type="entry name" value="Zn_clus"/>
    <property type="match status" value="1"/>
</dbReference>
<feature type="region of interest" description="Disordered" evidence="2">
    <location>
        <begin position="463"/>
        <end position="493"/>
    </location>
</feature>
<dbReference type="PANTHER" id="PTHR47785:SF3">
    <property type="entry name" value="ZN(2)-C6 FUNGAL-TYPE DOMAIN-CONTAINING PROTEIN"/>
    <property type="match status" value="1"/>
</dbReference>
<evidence type="ECO:0000313" key="4">
    <source>
        <dbReference type="EMBL" id="KAF2756393.1"/>
    </source>
</evidence>
<feature type="region of interest" description="Disordered" evidence="2">
    <location>
        <begin position="289"/>
        <end position="359"/>
    </location>
</feature>
<evidence type="ECO:0000313" key="5">
    <source>
        <dbReference type="Proteomes" id="UP000799437"/>
    </source>
</evidence>
<dbReference type="GeneID" id="54488227"/>
<dbReference type="SMART" id="SM00066">
    <property type="entry name" value="GAL4"/>
    <property type="match status" value="1"/>
</dbReference>
<accession>A0A6A6W1I0</accession>
<evidence type="ECO:0000256" key="1">
    <source>
        <dbReference type="ARBA" id="ARBA00023242"/>
    </source>
</evidence>
<dbReference type="Proteomes" id="UP000799437">
    <property type="component" value="Unassembled WGS sequence"/>
</dbReference>
<feature type="domain" description="Zn(2)-C6 fungal-type" evidence="3">
    <location>
        <begin position="419"/>
        <end position="449"/>
    </location>
</feature>
<dbReference type="GO" id="GO:0008270">
    <property type="term" value="F:zinc ion binding"/>
    <property type="evidence" value="ECO:0007669"/>
    <property type="project" value="InterPro"/>
</dbReference>
<reference evidence="4" key="1">
    <citation type="journal article" date="2020" name="Stud. Mycol.">
        <title>101 Dothideomycetes genomes: a test case for predicting lifestyles and emergence of pathogens.</title>
        <authorList>
            <person name="Haridas S."/>
            <person name="Albert R."/>
            <person name="Binder M."/>
            <person name="Bloem J."/>
            <person name="Labutti K."/>
            <person name="Salamov A."/>
            <person name="Andreopoulos B."/>
            <person name="Baker S."/>
            <person name="Barry K."/>
            <person name="Bills G."/>
            <person name="Bluhm B."/>
            <person name="Cannon C."/>
            <person name="Castanera R."/>
            <person name="Culley D."/>
            <person name="Daum C."/>
            <person name="Ezra D."/>
            <person name="Gonzalez J."/>
            <person name="Henrissat B."/>
            <person name="Kuo A."/>
            <person name="Liang C."/>
            <person name="Lipzen A."/>
            <person name="Lutzoni F."/>
            <person name="Magnuson J."/>
            <person name="Mondo S."/>
            <person name="Nolan M."/>
            <person name="Ohm R."/>
            <person name="Pangilinan J."/>
            <person name="Park H.-J."/>
            <person name="Ramirez L."/>
            <person name="Alfaro M."/>
            <person name="Sun H."/>
            <person name="Tritt A."/>
            <person name="Yoshinaga Y."/>
            <person name="Zwiers L.-H."/>
            <person name="Turgeon B."/>
            <person name="Goodwin S."/>
            <person name="Spatafora J."/>
            <person name="Crous P."/>
            <person name="Grigoriev I."/>
        </authorList>
    </citation>
    <scope>NUCLEOTIDE SEQUENCE</scope>
    <source>
        <strain evidence="4">CBS 121739</strain>
    </source>
</reference>
<name>A0A6A6W1I0_9PEZI</name>
<dbReference type="GO" id="GO:0000981">
    <property type="term" value="F:DNA-binding transcription factor activity, RNA polymerase II-specific"/>
    <property type="evidence" value="ECO:0007669"/>
    <property type="project" value="InterPro"/>
</dbReference>
<feature type="compositionally biased region" description="Low complexity" evidence="2">
    <location>
        <begin position="572"/>
        <end position="606"/>
    </location>
</feature>
<sequence>MEANNGLAPPPLHLPDGAWTQGPVSLARGRSAKDPSAQTATYTVHSLEEFETALRAYLDDPPPDPEHAEGHFHFWLGASFLVHPPVLSPQERVALEAHARRVEQQAAQQLQEEDQQQDPTNQSAYPPTSLDAHYAAAAQAHRAAQRAIYAQNAKLGPRPDGRTIVARSEACGLPSTKISMSILEALQPTADPKDRMRKQRAIAKACIEAIQRVDGYRYSFHNNWNSREDDAFRFSYYCNDSLLNKDRAANGKGQKVGKRATKPVYDCRGVLAVKFSSVKQSLEVHYKHIPKHKTYEERAPPPRRDSKRRKRLEADDPDAVPQKKPRPPPKEKDLSALPKKKKDKANKEQPADSIESSLRAQSLQSLLELIRVDGPTGSGTNGDTAPAVDAGIQIFQATQASPSGTPDTSHPAKRRPRLACDQCRSKRTACDHARPTCKSCNTRSLQCVYNDMADKASRQSLPATGQLAQAPSNNISTPNTTSAPPVVQKAAGPTPSDDLILQKMKADLEAAQLRIAQLEAEKNTSPTVSTRTVTPNTMNNITPQPRHREVLHQQYQQMQQNNMHPRHDYPRQPVQPQGQAQQAPAQPSPQQHQHQTHHMQASQQTQWPAPTWNSYQYPQTSLQAPRQDQWNSRTNTGNLFRQ</sequence>
<dbReference type="EMBL" id="ML996575">
    <property type="protein sequence ID" value="KAF2756393.1"/>
    <property type="molecule type" value="Genomic_DNA"/>
</dbReference>
<evidence type="ECO:0000259" key="3">
    <source>
        <dbReference type="PROSITE" id="PS50048"/>
    </source>
</evidence>
<dbReference type="PANTHER" id="PTHR47785">
    <property type="entry name" value="ZN(II)2CYS6 TRANSCRIPTION FACTOR (EUROFUNG)-RELATED-RELATED"/>
    <property type="match status" value="1"/>
</dbReference>
<feature type="region of interest" description="Disordered" evidence="2">
    <location>
        <begin position="104"/>
        <end position="128"/>
    </location>
</feature>
<dbReference type="AlphaFoldDB" id="A0A6A6W1I0"/>
<feature type="compositionally biased region" description="Low complexity" evidence="2">
    <location>
        <begin position="523"/>
        <end position="537"/>
    </location>
</feature>
<organism evidence="4 5">
    <name type="scientific">Pseudovirgaria hyperparasitica</name>
    <dbReference type="NCBI Taxonomy" id="470096"/>
    <lineage>
        <taxon>Eukaryota</taxon>
        <taxon>Fungi</taxon>
        <taxon>Dikarya</taxon>
        <taxon>Ascomycota</taxon>
        <taxon>Pezizomycotina</taxon>
        <taxon>Dothideomycetes</taxon>
        <taxon>Dothideomycetes incertae sedis</taxon>
        <taxon>Acrospermales</taxon>
        <taxon>Acrospermaceae</taxon>
        <taxon>Pseudovirgaria</taxon>
    </lineage>
</organism>
<dbReference type="OrthoDB" id="3251668at2759"/>
<proteinExistence type="predicted"/>
<dbReference type="SUPFAM" id="SSF57701">
    <property type="entry name" value="Zn2/Cys6 DNA-binding domain"/>
    <property type="match status" value="1"/>
</dbReference>
<feature type="compositionally biased region" description="Polar residues" evidence="2">
    <location>
        <begin position="607"/>
        <end position="642"/>
    </location>
</feature>
<protein>
    <recommendedName>
        <fullName evidence="3">Zn(2)-C6 fungal-type domain-containing protein</fullName>
    </recommendedName>
</protein>
<feature type="compositionally biased region" description="Basic and acidic residues" evidence="2">
    <location>
        <begin position="293"/>
        <end position="304"/>
    </location>
</feature>
<dbReference type="InterPro" id="IPR001138">
    <property type="entry name" value="Zn2Cys6_DnaBD"/>
</dbReference>
<dbReference type="CDD" id="cd00067">
    <property type="entry name" value="GAL4"/>
    <property type="match status" value="1"/>
</dbReference>
<feature type="region of interest" description="Disordered" evidence="2">
    <location>
        <begin position="556"/>
        <end position="642"/>
    </location>
</feature>
<evidence type="ECO:0000256" key="2">
    <source>
        <dbReference type="SAM" id="MobiDB-lite"/>
    </source>
</evidence>
<keyword evidence="5" id="KW-1185">Reference proteome</keyword>